<name>A0ABS2RMR1_9ACTN</name>
<dbReference type="Proteomes" id="UP000704762">
    <property type="component" value="Unassembled WGS sequence"/>
</dbReference>
<reference evidence="1 2" key="1">
    <citation type="submission" date="2021-01" db="EMBL/GenBank/DDBJ databases">
        <title>Sequencing the genomes of 1000 actinobacteria strains.</title>
        <authorList>
            <person name="Klenk H.-P."/>
        </authorList>
    </citation>
    <scope>NUCLEOTIDE SEQUENCE [LARGE SCALE GENOMIC DNA]</scope>
    <source>
        <strain evidence="1 2">DSM 18662</strain>
    </source>
</reference>
<sequence>MTTHLNALIGNLISVEAAARTIVADDVAHHVLDPDAVLGLDPLRASELETGLAALLAAEREGWALGLPVPGSLLPLRGPRELNEAALEIGQVVIATTAELALVPYLVGRGVQWRVFSARRPFAVATPYEAERALNEAVLSAARVLSDLDVAAGSRPRASFEARLAPGYGPRQLATADRALRLLLACDAALADDGGSISSFEAGLRSRELRRVREAASHALCAACSWVDAADRGVWS</sequence>
<proteinExistence type="predicted"/>
<evidence type="ECO:0000313" key="1">
    <source>
        <dbReference type="EMBL" id="MBM7800286.1"/>
    </source>
</evidence>
<dbReference type="EMBL" id="JAFBCF010000001">
    <property type="protein sequence ID" value="MBM7800286.1"/>
    <property type="molecule type" value="Genomic_DNA"/>
</dbReference>
<organism evidence="1 2">
    <name type="scientific">Microlunatus panaciterrae</name>
    <dbReference type="NCBI Taxonomy" id="400768"/>
    <lineage>
        <taxon>Bacteria</taxon>
        <taxon>Bacillati</taxon>
        <taxon>Actinomycetota</taxon>
        <taxon>Actinomycetes</taxon>
        <taxon>Propionibacteriales</taxon>
        <taxon>Propionibacteriaceae</taxon>
        <taxon>Microlunatus</taxon>
    </lineage>
</organism>
<keyword evidence="2" id="KW-1185">Reference proteome</keyword>
<comment type="caution">
    <text evidence="1">The sequence shown here is derived from an EMBL/GenBank/DDBJ whole genome shotgun (WGS) entry which is preliminary data.</text>
</comment>
<accession>A0ABS2RMR1</accession>
<dbReference type="RefSeq" id="WP_344243340.1">
    <property type="nucleotide sequence ID" value="NZ_BAAAQP010000003.1"/>
</dbReference>
<evidence type="ECO:0000313" key="2">
    <source>
        <dbReference type="Proteomes" id="UP000704762"/>
    </source>
</evidence>
<protein>
    <submittedName>
        <fullName evidence="1">Uncharacterized protein</fullName>
    </submittedName>
</protein>
<gene>
    <name evidence="1" type="ORF">JOE57_003207</name>
</gene>